<dbReference type="EMBL" id="AMBO01000401">
    <property type="protein sequence ID" value="EKC97839.1"/>
    <property type="molecule type" value="Genomic_DNA"/>
</dbReference>
<proteinExistence type="predicted"/>
<dbReference type="Pfam" id="PF21671">
    <property type="entry name" value="CPL1-like"/>
    <property type="match status" value="1"/>
</dbReference>
<dbReference type="HOGENOM" id="CLU_055507_0_0_1"/>
<dbReference type="InterPro" id="IPR038955">
    <property type="entry name" value="PriA/CPL1_fungi"/>
</dbReference>
<comment type="caution">
    <text evidence="3">The sequence shown here is derived from an EMBL/GenBank/DDBJ whole genome shotgun (WGS) entry which is preliminary data.</text>
</comment>
<dbReference type="PANTHER" id="PTHR35192">
    <property type="entry name" value="PROTEIN, PUTATIVE-RELATED"/>
    <property type="match status" value="1"/>
</dbReference>
<feature type="domain" description="Protein CPL1-like" evidence="2">
    <location>
        <begin position="339"/>
        <end position="402"/>
    </location>
</feature>
<dbReference type="InParanoid" id="K1V1M1"/>
<sequence length="412" mass="42715">MCTRGKHCSSTLAAGAGPTHAETWAGPTGEHSPGKGHLVAPGSAHSAPPYERTALRLSSFKSKQAPLPQRLSSQYTLYGNLPQPNLNTATMRFSLATIALLASAAPAVNAAVFMQCADPRIQPNLLSVVLASPLPPPRIDLTTSGVVNAVTTTLSPAAEFNGCRQYCLEKNMVFSIYQPGLAGLLASCFCAALEPEAEYVTKAKDPAGNCLPGSYAVSYLPSAPWSFTSCATGSTVSGGPPPFESYQNSKCFKDCAAYKHMSMVSTEDGSYMCTCGNTLVAGTPATCDRGVAQLYTTGATASGVARRNKIAREAARRNAKRTLCPDFQTACIIPGTDSFECLDTGMELTSCGGCSDGVFDPPLDAEFTAGVDCTALPGVAAGAVSCESGQCVIWDCASDYALVDGTCVALSA</sequence>
<dbReference type="AlphaFoldDB" id="K1V1M1"/>
<reference evidence="3 4" key="1">
    <citation type="journal article" date="2012" name="Eukaryot. Cell">
        <title>Genome sequence of the Trichosporon asahii environmental strain CBS 8904.</title>
        <authorList>
            <person name="Yang R.Y."/>
            <person name="Li H.T."/>
            <person name="Zhu H."/>
            <person name="Zhou G.P."/>
            <person name="Wang M."/>
            <person name="Wang L."/>
        </authorList>
    </citation>
    <scope>NUCLEOTIDE SEQUENCE [LARGE SCALE GENOMIC DNA]</scope>
    <source>
        <strain evidence="3 4">CBS 8904</strain>
    </source>
</reference>
<keyword evidence="4" id="KW-1185">Reference proteome</keyword>
<protein>
    <submittedName>
        <fullName evidence="3">Delayed-type hypersensitivity antigen-related protein</fullName>
    </submittedName>
</protein>
<dbReference type="OrthoDB" id="2560920at2759"/>
<evidence type="ECO:0000256" key="1">
    <source>
        <dbReference type="SAM" id="MobiDB-lite"/>
    </source>
</evidence>
<evidence type="ECO:0000259" key="2">
    <source>
        <dbReference type="Pfam" id="PF21671"/>
    </source>
</evidence>
<dbReference type="eggNOG" id="ENOG502SWH7">
    <property type="taxonomic scope" value="Eukaryota"/>
</dbReference>
<gene>
    <name evidence="3" type="ORF">A1Q2_07842</name>
</gene>
<feature type="region of interest" description="Disordered" evidence="1">
    <location>
        <begin position="1"/>
        <end position="48"/>
    </location>
</feature>
<dbReference type="InterPro" id="IPR048661">
    <property type="entry name" value="CPL1-like"/>
</dbReference>
<accession>K1V1M1</accession>
<dbReference type="Proteomes" id="UP000006757">
    <property type="component" value="Unassembled WGS sequence"/>
</dbReference>
<evidence type="ECO:0000313" key="4">
    <source>
        <dbReference type="Proteomes" id="UP000006757"/>
    </source>
</evidence>
<dbReference type="PANTHER" id="PTHR35192:SF2">
    <property type="entry name" value="APPLE DOMAIN-CONTAINING PROTEIN"/>
    <property type="match status" value="1"/>
</dbReference>
<evidence type="ECO:0000313" key="3">
    <source>
        <dbReference type="EMBL" id="EKC97839.1"/>
    </source>
</evidence>
<organism evidence="3 4">
    <name type="scientific">Trichosporon asahii var. asahii (strain CBS 8904)</name>
    <name type="common">Yeast</name>
    <dbReference type="NCBI Taxonomy" id="1220162"/>
    <lineage>
        <taxon>Eukaryota</taxon>
        <taxon>Fungi</taxon>
        <taxon>Dikarya</taxon>
        <taxon>Basidiomycota</taxon>
        <taxon>Agaricomycotina</taxon>
        <taxon>Tremellomycetes</taxon>
        <taxon>Trichosporonales</taxon>
        <taxon>Trichosporonaceae</taxon>
        <taxon>Trichosporon</taxon>
    </lineage>
</organism>
<name>K1V1M1_TRIAC</name>
<dbReference type="STRING" id="1220162.K1V1M1"/>